<evidence type="ECO:0000259" key="1">
    <source>
        <dbReference type="Pfam" id="PF12706"/>
    </source>
</evidence>
<dbReference type="InterPro" id="IPR036866">
    <property type="entry name" value="RibonucZ/Hydroxyglut_hydro"/>
</dbReference>
<dbReference type="Pfam" id="PF12706">
    <property type="entry name" value="Lactamase_B_2"/>
    <property type="match status" value="1"/>
</dbReference>
<keyword evidence="3" id="KW-1185">Reference proteome</keyword>
<dbReference type="InterPro" id="IPR001279">
    <property type="entry name" value="Metallo-B-lactamas"/>
</dbReference>
<reference evidence="3" key="1">
    <citation type="submission" date="2023-07" db="EMBL/GenBank/DDBJ databases">
        <title>Draft genome sequence of Agarivorans aestuarii strain ZMCS4, a CAZymes producing bacteria isolated from the marine brown algae Clodostephus spongiosus.</title>
        <authorList>
            <person name="Lorente B."/>
            <person name="Cabral C."/>
            <person name="Frias J."/>
            <person name="Faria J."/>
            <person name="Toubarro D."/>
        </authorList>
    </citation>
    <scope>NUCLEOTIDE SEQUENCE [LARGE SCALE GENOMIC DNA]</scope>
    <source>
        <strain evidence="3">ZMCS4</strain>
    </source>
</reference>
<dbReference type="PANTHER" id="PTHR15032:SF4">
    <property type="entry name" value="N-ACYL-PHOSPHATIDYLETHANOLAMINE-HYDROLYZING PHOSPHOLIPASE D"/>
    <property type="match status" value="1"/>
</dbReference>
<dbReference type="SUPFAM" id="SSF56281">
    <property type="entry name" value="Metallo-hydrolase/oxidoreductase"/>
    <property type="match status" value="1"/>
</dbReference>
<proteinExistence type="predicted"/>
<evidence type="ECO:0000313" key="2">
    <source>
        <dbReference type="EMBL" id="MEE1675665.1"/>
    </source>
</evidence>
<dbReference type="EMBL" id="JAYDYW010000015">
    <property type="protein sequence ID" value="MEE1675665.1"/>
    <property type="molecule type" value="Genomic_DNA"/>
</dbReference>
<dbReference type="Proteomes" id="UP001310248">
    <property type="component" value="Unassembled WGS sequence"/>
</dbReference>
<gene>
    <name evidence="2" type="ORF">SNR37_000991</name>
</gene>
<dbReference type="PANTHER" id="PTHR15032">
    <property type="entry name" value="N-ACYL-PHOSPHATIDYLETHANOLAMINE-HYDROLYZING PHOSPHOLIPASE D"/>
    <property type="match status" value="1"/>
</dbReference>
<dbReference type="Gene3D" id="3.60.15.10">
    <property type="entry name" value="Ribonuclease Z/Hydroxyacylglutathione hydrolase-like"/>
    <property type="match status" value="1"/>
</dbReference>
<protein>
    <submittedName>
        <fullName evidence="2">MBL fold metallo-hydrolase</fullName>
    </submittedName>
</protein>
<accession>A0ABU7G8R8</accession>
<name>A0ABU7G8R8_9ALTE</name>
<evidence type="ECO:0000313" key="3">
    <source>
        <dbReference type="Proteomes" id="UP001310248"/>
    </source>
</evidence>
<sequence>MSTPLASAMAADTSLFTTQVNDGKYQNAQAMPANASVWGILWRYVSEQRVDAAPSKGIPVMPLNASQLAALPVEQSSIIRFGHSSVYMQVAGQRWLIDPVFSQRTSPFSFIGPKRFHQPPLELSDLENIDGVLISHDHYDHLDKHSIKLLKDKVQHFVVPEGVDQHLLDWGVEANKISRLRWWQSASFGDLTVAATPTQHFSGRGLFDGNQTLWASYVIDAPEQRIFFSGDSGYFDGFKQIGERYGPFDLTMMETGAYDKDWSAVHMTPEQTLQAHLDLKGKALMPVHNSTFDLAFHSWYEPLERISYLSELADVQLVTPKIGEVFTVGQAQKTAAWWRDIK</sequence>
<organism evidence="2 3">
    <name type="scientific">Agarivorans aestuarii</name>
    <dbReference type="NCBI Taxonomy" id="1563703"/>
    <lineage>
        <taxon>Bacteria</taxon>
        <taxon>Pseudomonadati</taxon>
        <taxon>Pseudomonadota</taxon>
        <taxon>Gammaproteobacteria</taxon>
        <taxon>Alteromonadales</taxon>
        <taxon>Alteromonadaceae</taxon>
        <taxon>Agarivorans</taxon>
    </lineage>
</organism>
<comment type="caution">
    <text evidence="2">The sequence shown here is derived from an EMBL/GenBank/DDBJ whole genome shotgun (WGS) entry which is preliminary data.</text>
</comment>
<dbReference type="RefSeq" id="WP_329776493.1">
    <property type="nucleotide sequence ID" value="NZ_JAYDYW010000015.1"/>
</dbReference>
<feature type="domain" description="Metallo-beta-lactamase" evidence="1">
    <location>
        <begin position="94"/>
        <end position="288"/>
    </location>
</feature>